<dbReference type="RefSeq" id="WP_167022748.1">
    <property type="nucleotide sequence ID" value="NZ_CP050177.1"/>
</dbReference>
<dbReference type="AlphaFoldDB" id="A0A6G9GSM9"/>
<evidence type="ECO:0000313" key="2">
    <source>
        <dbReference type="EMBL" id="QIQ01204.1"/>
    </source>
</evidence>
<reference evidence="2 3" key="1">
    <citation type="submission" date="2020-03" db="EMBL/GenBank/DDBJ databases">
        <title>A novel species.</title>
        <authorList>
            <person name="Gao J."/>
        </authorList>
    </citation>
    <scope>NUCLEOTIDE SEQUENCE [LARGE SCALE GENOMIC DNA]</scope>
    <source>
        <strain evidence="2 3">QMT-12</strain>
    </source>
</reference>
<accession>A0A6G9GSM9</accession>
<protein>
    <submittedName>
        <fullName evidence="2">Uncharacterized protein</fullName>
    </submittedName>
</protein>
<evidence type="ECO:0000256" key="1">
    <source>
        <dbReference type="SAM" id="MobiDB-lite"/>
    </source>
</evidence>
<sequence length="70" mass="7511">MPLDPARIRVDLACGPGPDGRWHGGFDVRVPAADLQPLGLHPDQPASVVTGPSPPGWWHAAAERDARRSR</sequence>
<dbReference type="Proteomes" id="UP000501179">
    <property type="component" value="Chromosome"/>
</dbReference>
<proteinExistence type="predicted"/>
<feature type="region of interest" description="Disordered" evidence="1">
    <location>
        <begin position="39"/>
        <end position="70"/>
    </location>
</feature>
<feature type="compositionally biased region" description="Basic and acidic residues" evidence="1">
    <location>
        <begin position="61"/>
        <end position="70"/>
    </location>
</feature>
<evidence type="ECO:0000313" key="3">
    <source>
        <dbReference type="Proteomes" id="UP000501179"/>
    </source>
</evidence>
<organism evidence="2 3">
    <name type="scientific">Streptomyces liangshanensis</name>
    <dbReference type="NCBI Taxonomy" id="2717324"/>
    <lineage>
        <taxon>Bacteria</taxon>
        <taxon>Bacillati</taxon>
        <taxon>Actinomycetota</taxon>
        <taxon>Actinomycetes</taxon>
        <taxon>Kitasatosporales</taxon>
        <taxon>Streptomycetaceae</taxon>
        <taxon>Streptomyces</taxon>
    </lineage>
</organism>
<dbReference type="KEGG" id="slia:HA039_01800"/>
<dbReference type="EMBL" id="CP050177">
    <property type="protein sequence ID" value="QIQ01204.1"/>
    <property type="molecule type" value="Genomic_DNA"/>
</dbReference>
<gene>
    <name evidence="2" type="ORF">HA039_01800</name>
</gene>
<keyword evidence="3" id="KW-1185">Reference proteome</keyword>
<name>A0A6G9GSM9_9ACTN</name>